<accession>A0A2N5NCH9</accession>
<reference evidence="1 2" key="1">
    <citation type="submission" date="2017-05" db="EMBL/GenBank/DDBJ databases">
        <title>Functional genome analysis of Paenibacillus pasadenensis strain R16: insights on endophytic life style and antifungal activity.</title>
        <authorList>
            <person name="Passera A."/>
            <person name="Marcolungo L."/>
            <person name="Casati P."/>
            <person name="Brasca M."/>
            <person name="Quaglino F."/>
            <person name="Delledonne M."/>
        </authorList>
    </citation>
    <scope>NUCLEOTIDE SEQUENCE [LARGE SCALE GENOMIC DNA]</scope>
    <source>
        <strain evidence="1 2">R16</strain>
    </source>
</reference>
<dbReference type="Proteomes" id="UP000234789">
    <property type="component" value="Unassembled WGS sequence"/>
</dbReference>
<evidence type="ECO:0000313" key="1">
    <source>
        <dbReference type="EMBL" id="PLT48043.1"/>
    </source>
</evidence>
<sequence length="54" mass="6372">MDEAEDWDGDLDKQDVLDIHLSLLRDRSLSEIRLVQRMAKDMFETYDGEEGRKS</sequence>
<dbReference type="AlphaFoldDB" id="A0A2N5NCH9"/>
<comment type="caution">
    <text evidence="1">The sequence shown here is derived from an EMBL/GenBank/DDBJ whole genome shotgun (WGS) entry which is preliminary data.</text>
</comment>
<proteinExistence type="predicted"/>
<organism evidence="1 2">
    <name type="scientific">Paenibacillus pasadenensis</name>
    <dbReference type="NCBI Taxonomy" id="217090"/>
    <lineage>
        <taxon>Bacteria</taxon>
        <taxon>Bacillati</taxon>
        <taxon>Bacillota</taxon>
        <taxon>Bacilli</taxon>
        <taxon>Bacillales</taxon>
        <taxon>Paenibacillaceae</taxon>
        <taxon>Paenibacillus</taxon>
    </lineage>
</organism>
<gene>
    <name evidence="1" type="ORF">B8V81_0175</name>
</gene>
<dbReference type="EMBL" id="NFEZ01000001">
    <property type="protein sequence ID" value="PLT48043.1"/>
    <property type="molecule type" value="Genomic_DNA"/>
</dbReference>
<evidence type="ECO:0000313" key="2">
    <source>
        <dbReference type="Proteomes" id="UP000234789"/>
    </source>
</evidence>
<keyword evidence="2" id="KW-1185">Reference proteome</keyword>
<protein>
    <submittedName>
        <fullName evidence="1">Uncharacterized protein</fullName>
    </submittedName>
</protein>
<name>A0A2N5NCH9_9BACL</name>